<dbReference type="AlphaFoldDB" id="A0A4Y2XCD4"/>
<organism evidence="1 2">
    <name type="scientific">Araneus ventricosus</name>
    <name type="common">Orbweaver spider</name>
    <name type="synonym">Epeira ventricosa</name>
    <dbReference type="NCBI Taxonomy" id="182803"/>
    <lineage>
        <taxon>Eukaryota</taxon>
        <taxon>Metazoa</taxon>
        <taxon>Ecdysozoa</taxon>
        <taxon>Arthropoda</taxon>
        <taxon>Chelicerata</taxon>
        <taxon>Arachnida</taxon>
        <taxon>Araneae</taxon>
        <taxon>Araneomorphae</taxon>
        <taxon>Entelegynae</taxon>
        <taxon>Araneoidea</taxon>
        <taxon>Araneidae</taxon>
        <taxon>Araneus</taxon>
    </lineage>
</organism>
<gene>
    <name evidence="1" type="ORF">AVEN_26459_1</name>
</gene>
<name>A0A4Y2XCD4_ARAVE</name>
<keyword evidence="2" id="KW-1185">Reference proteome</keyword>
<reference evidence="1 2" key="1">
    <citation type="journal article" date="2019" name="Sci. Rep.">
        <title>Orb-weaving spider Araneus ventricosus genome elucidates the spidroin gene catalogue.</title>
        <authorList>
            <person name="Kono N."/>
            <person name="Nakamura H."/>
            <person name="Ohtoshi R."/>
            <person name="Moran D.A.P."/>
            <person name="Shinohara A."/>
            <person name="Yoshida Y."/>
            <person name="Fujiwara M."/>
            <person name="Mori M."/>
            <person name="Tomita M."/>
            <person name="Arakawa K."/>
        </authorList>
    </citation>
    <scope>NUCLEOTIDE SEQUENCE [LARGE SCALE GENOMIC DNA]</scope>
</reference>
<proteinExistence type="predicted"/>
<evidence type="ECO:0000313" key="1">
    <source>
        <dbReference type="EMBL" id="GBO46819.1"/>
    </source>
</evidence>
<dbReference type="Proteomes" id="UP000499080">
    <property type="component" value="Unassembled WGS sequence"/>
</dbReference>
<comment type="caution">
    <text evidence="1">The sequence shown here is derived from an EMBL/GenBank/DDBJ whole genome shotgun (WGS) entry which is preliminary data.</text>
</comment>
<accession>A0A4Y2XCD4</accession>
<sequence>MDQYVPTRTHVPLFKTEHQEMAVYLTSSSLGKCCFARNLLRCAGTDGSRWEQDWDYIWDGQTTSHQLCAQRRMMANLISEQSPSDYHLFQRLQKFLTKQHFPNDDDIQTRGCHRLGQLSSSKSLRFTENGLTYNTGFNTGG</sequence>
<protein>
    <submittedName>
        <fullName evidence="1">Uncharacterized protein</fullName>
    </submittedName>
</protein>
<dbReference type="EMBL" id="BGPR01074745">
    <property type="protein sequence ID" value="GBO46819.1"/>
    <property type="molecule type" value="Genomic_DNA"/>
</dbReference>
<evidence type="ECO:0000313" key="2">
    <source>
        <dbReference type="Proteomes" id="UP000499080"/>
    </source>
</evidence>